<feature type="region of interest" description="Disordered" evidence="1">
    <location>
        <begin position="179"/>
        <end position="233"/>
    </location>
</feature>
<dbReference type="AlphaFoldDB" id="A0A6A5H968"/>
<feature type="compositionally biased region" description="Basic and acidic residues" evidence="1">
    <location>
        <begin position="196"/>
        <end position="215"/>
    </location>
</feature>
<dbReference type="CTD" id="9806927"/>
<organism evidence="2 3">
    <name type="scientific">Caenorhabditis remanei</name>
    <name type="common">Caenorhabditis vulgaris</name>
    <dbReference type="NCBI Taxonomy" id="31234"/>
    <lineage>
        <taxon>Eukaryota</taxon>
        <taxon>Metazoa</taxon>
        <taxon>Ecdysozoa</taxon>
        <taxon>Nematoda</taxon>
        <taxon>Chromadorea</taxon>
        <taxon>Rhabditida</taxon>
        <taxon>Rhabditina</taxon>
        <taxon>Rhabditomorpha</taxon>
        <taxon>Rhabditoidea</taxon>
        <taxon>Rhabditidae</taxon>
        <taxon>Peloderinae</taxon>
        <taxon>Caenorhabditis</taxon>
    </lineage>
</organism>
<sequence>MRPANKRKSLTKEELRRRLIESRQTYSTRPPPSARPEPRVSMAPLLGAARPKPPDVPRRIQKTSSFQRKVDEFDDEFRVDQSSMAMIESGNVVIPARNQTNYLSSAGRPSLFGTARPRNTIGGGRAQLMQPARFRASIAVNEPRESLFPLGINIFSASESQRSEVEGFLKERIEAATPAKKGGGATMDPMKSQRVRFKEETPTKGAESDEKKENVSDDVSAGNATSSSSILMSPTTIRAARKKAHGYAATPIPANPRRRIDFDVDLTMDESKTVTSMDKENDEKCIQKKIATLQKIIQELATTTSSLSPTDWKSVESIQEQLGSLLASRKPVEVPKKPALGPICEDEDEEETEQILEQKMEKLVFKEPALPLHSSTVHNLQTN</sequence>
<dbReference type="EMBL" id="WUAV01000002">
    <property type="protein sequence ID" value="KAF1763777.1"/>
    <property type="molecule type" value="Genomic_DNA"/>
</dbReference>
<protein>
    <submittedName>
        <fullName evidence="2">Uncharacterized protein</fullName>
    </submittedName>
</protein>
<feature type="compositionally biased region" description="Polar residues" evidence="1">
    <location>
        <begin position="222"/>
        <end position="233"/>
    </location>
</feature>
<accession>A0A6A5H968</accession>
<evidence type="ECO:0000313" key="2">
    <source>
        <dbReference type="EMBL" id="KAF1763777.1"/>
    </source>
</evidence>
<evidence type="ECO:0000256" key="1">
    <source>
        <dbReference type="SAM" id="MobiDB-lite"/>
    </source>
</evidence>
<dbReference type="RefSeq" id="XP_003097282.2">
    <property type="nucleotide sequence ID" value="XM_003097234.2"/>
</dbReference>
<dbReference type="KEGG" id="crq:GCK72_003722"/>
<feature type="compositionally biased region" description="Basic and acidic residues" evidence="1">
    <location>
        <begin position="10"/>
        <end position="21"/>
    </location>
</feature>
<gene>
    <name evidence="2" type="ORF">GCK72_003722</name>
</gene>
<comment type="caution">
    <text evidence="2">The sequence shown here is derived from an EMBL/GenBank/DDBJ whole genome shotgun (WGS) entry which is preliminary data.</text>
</comment>
<dbReference type="Proteomes" id="UP000483820">
    <property type="component" value="Chromosome II"/>
</dbReference>
<proteinExistence type="predicted"/>
<name>A0A6A5H968_CAERE</name>
<reference evidence="2 3" key="1">
    <citation type="submission" date="2019-12" db="EMBL/GenBank/DDBJ databases">
        <title>Chromosome-level assembly of the Caenorhabditis remanei genome.</title>
        <authorList>
            <person name="Teterina A.A."/>
            <person name="Willis J.H."/>
            <person name="Phillips P.C."/>
        </authorList>
    </citation>
    <scope>NUCLEOTIDE SEQUENCE [LARGE SCALE GENOMIC DNA]</scope>
    <source>
        <strain evidence="2 3">PX506</strain>
        <tissue evidence="2">Whole organism</tissue>
    </source>
</reference>
<dbReference type="GeneID" id="9806927"/>
<feature type="region of interest" description="Disordered" evidence="1">
    <location>
        <begin position="1"/>
        <end position="65"/>
    </location>
</feature>
<evidence type="ECO:0000313" key="3">
    <source>
        <dbReference type="Proteomes" id="UP000483820"/>
    </source>
</evidence>